<accession>A0AAV9XLR6</accession>
<feature type="domain" description="DUF7905" evidence="2">
    <location>
        <begin position="473"/>
        <end position="816"/>
    </location>
</feature>
<feature type="compositionally biased region" description="Pro residues" evidence="1">
    <location>
        <begin position="1"/>
        <end position="12"/>
    </location>
</feature>
<dbReference type="InterPro" id="IPR057227">
    <property type="entry name" value="DUF7905"/>
</dbReference>
<dbReference type="AlphaFoldDB" id="A0AAV9XLR6"/>
<dbReference type="Pfam" id="PF25482">
    <property type="entry name" value="DUF7905"/>
    <property type="match status" value="1"/>
</dbReference>
<dbReference type="EMBL" id="JAVHJO010000003">
    <property type="protein sequence ID" value="KAK6542159.1"/>
    <property type="molecule type" value="Genomic_DNA"/>
</dbReference>
<feature type="compositionally biased region" description="Polar residues" evidence="1">
    <location>
        <begin position="105"/>
        <end position="117"/>
    </location>
</feature>
<protein>
    <recommendedName>
        <fullName evidence="2">DUF7905 domain-containing protein</fullName>
    </recommendedName>
</protein>
<proteinExistence type="predicted"/>
<reference evidence="3 4" key="1">
    <citation type="submission" date="2019-10" db="EMBL/GenBank/DDBJ databases">
        <authorList>
            <person name="Palmer J.M."/>
        </authorList>
    </citation>
    <scope>NUCLEOTIDE SEQUENCE [LARGE SCALE GENOMIC DNA]</scope>
    <source>
        <strain evidence="3 4">TWF694</strain>
    </source>
</reference>
<feature type="region of interest" description="Disordered" evidence="1">
    <location>
        <begin position="1"/>
        <end position="27"/>
    </location>
</feature>
<gene>
    <name evidence="3" type="ORF">TWF694_007924</name>
</gene>
<feature type="region of interest" description="Disordered" evidence="1">
    <location>
        <begin position="96"/>
        <end position="130"/>
    </location>
</feature>
<keyword evidence="4" id="KW-1185">Reference proteome</keyword>
<comment type="caution">
    <text evidence="3">The sequence shown here is derived from an EMBL/GenBank/DDBJ whole genome shotgun (WGS) entry which is preliminary data.</text>
</comment>
<name>A0AAV9XLR6_9PEZI</name>
<feature type="region of interest" description="Disordered" evidence="1">
    <location>
        <begin position="145"/>
        <end position="197"/>
    </location>
</feature>
<feature type="compositionally biased region" description="Basic and acidic residues" evidence="1">
    <location>
        <begin position="167"/>
        <end position="196"/>
    </location>
</feature>
<feature type="region of interest" description="Disordered" evidence="1">
    <location>
        <begin position="875"/>
        <end position="895"/>
    </location>
</feature>
<evidence type="ECO:0000313" key="4">
    <source>
        <dbReference type="Proteomes" id="UP001365542"/>
    </source>
</evidence>
<organism evidence="3 4">
    <name type="scientific">Orbilia ellipsospora</name>
    <dbReference type="NCBI Taxonomy" id="2528407"/>
    <lineage>
        <taxon>Eukaryota</taxon>
        <taxon>Fungi</taxon>
        <taxon>Dikarya</taxon>
        <taxon>Ascomycota</taxon>
        <taxon>Pezizomycotina</taxon>
        <taxon>Orbiliomycetes</taxon>
        <taxon>Orbiliales</taxon>
        <taxon>Orbiliaceae</taxon>
        <taxon>Orbilia</taxon>
    </lineage>
</organism>
<feature type="compositionally biased region" description="Low complexity" evidence="1">
    <location>
        <begin position="13"/>
        <end position="24"/>
    </location>
</feature>
<sequence length="994" mass="113233">MSRRYPIPPIPPSDTGTSISDGSSLPIDPEFANAAIWNTPARARVPDEATQRKQEDNKIENVDKWVRDLYLEDEAVRDAVQQGLRTTDLTRRYFDEKSLAPSTPPLSSIAPSVVSTSDEPEPARQPQRAAAAFPTFGDLSRIQRDRPSRAPQGAAQFLGQRTVNTRGPDRRRLEGPAQDMRKLNPGDRLARDHPTEPTDAYLFPARAKEKAYGKNERNLDMESRVKGFDRLHIQAIADLTGTHMKFPEDYPDDWTNSGQTTRLNRIRIWGDREAVAKAKVYLVYLNKHADKDVQVNAKKALGWAKVKALPDKRHREAITKKEKEKEEKGRFRSSHDANENFPYIGVFDWPNSEIDPAHTLGLNYEALDPIRMDHGVYIIYSAKRKCFRVLGYTSESIEQALDRIYTVFCEITARNRSPVHYNLVNPPDKYHPQIRFNRDHEMHTILEPYKLHEGAVGADIYLADDGKQPQHSNWPERVASLRRANERFIKAALDSCLKDIFYTRMYAKLRIYFGTMIIFSFSKAKDNIHGLEEYMEMVRTKMTKGDVIRHFGSNKVGEKLLEYCERHTRPNFEVEFNHGNPHNEDDYGNTTMEPNYSSSMWVLVTRKPNPTSEMKLEVEFERTTSGKYRVTAHRWLKILRTEAQGDSQIVRKKMPLDIKMIDLERGIDYQYDLTLGQPIQEVEKMPILTEFVLHLDLVDSLDGKSKRVSYIALPGIRVTSITTKKKWPYYFAGTPYVFEITRYEYIRSKDAVTLRLQNFNEGGFPKDFSQYSTNDVMWGADLYSSDWDATFGEQVNLPIGYTGEWAPSLEEFLKATSKKIHVHGRRNTLGRDAKAPGGWEELQQKIGECIKIIKGVKLAVLGDNSLKFIDAKGETKPSLQGAQDAQGAQRKIPPAPTTLARQAARFMDSSVESDGDDCTVDSTSVGDYGDEIEIEEEEEDNFARLPVSGRGGSTGKMLNGRQDKGQGRSVTESEYSVYGNTEFSFKQKKKAGSR</sequence>
<evidence type="ECO:0000256" key="1">
    <source>
        <dbReference type="SAM" id="MobiDB-lite"/>
    </source>
</evidence>
<evidence type="ECO:0000259" key="2">
    <source>
        <dbReference type="Pfam" id="PF25482"/>
    </source>
</evidence>
<dbReference type="Proteomes" id="UP001365542">
    <property type="component" value="Unassembled WGS sequence"/>
</dbReference>
<feature type="region of interest" description="Disordered" evidence="1">
    <location>
        <begin position="938"/>
        <end position="974"/>
    </location>
</feature>
<evidence type="ECO:0000313" key="3">
    <source>
        <dbReference type="EMBL" id="KAK6542159.1"/>
    </source>
</evidence>